<proteinExistence type="predicted"/>
<dbReference type="EMBL" id="NTUS01000013">
    <property type="protein sequence ID" value="PFB09103.1"/>
    <property type="molecule type" value="Genomic_DNA"/>
</dbReference>
<organism evidence="2 3">
    <name type="scientific">Bacillus thuringiensis</name>
    <dbReference type="NCBI Taxonomy" id="1428"/>
    <lineage>
        <taxon>Bacteria</taxon>
        <taxon>Bacillati</taxon>
        <taxon>Bacillota</taxon>
        <taxon>Bacilli</taxon>
        <taxon>Bacillales</taxon>
        <taxon>Bacillaceae</taxon>
        <taxon>Bacillus</taxon>
        <taxon>Bacillus cereus group</taxon>
    </lineage>
</organism>
<dbReference type="Proteomes" id="UP000220397">
    <property type="component" value="Unassembled WGS sequence"/>
</dbReference>
<dbReference type="RefSeq" id="WP_098368610.1">
    <property type="nucleotide sequence ID" value="NZ_JARSYC010000071.1"/>
</dbReference>
<reference evidence="2 3" key="1">
    <citation type="submission" date="2017-09" db="EMBL/GenBank/DDBJ databases">
        <title>Large-scale bioinformatics analysis of Bacillus genomes uncovers conserved roles of natural products in bacterial physiology.</title>
        <authorList>
            <consortium name="Agbiome Team Llc"/>
            <person name="Bleich R.M."/>
            <person name="Kirk G.J."/>
            <person name="Santa Maria K.C."/>
            <person name="Allen S.E."/>
            <person name="Farag S."/>
            <person name="Shank E.A."/>
            <person name="Bowers A."/>
        </authorList>
    </citation>
    <scope>NUCLEOTIDE SEQUENCE [LARGE SCALE GENOMIC DNA]</scope>
    <source>
        <strain evidence="2 3">AFS015413</strain>
    </source>
</reference>
<evidence type="ECO:0000256" key="1">
    <source>
        <dbReference type="SAM" id="Phobius"/>
    </source>
</evidence>
<feature type="transmembrane region" description="Helical" evidence="1">
    <location>
        <begin position="32"/>
        <end position="52"/>
    </location>
</feature>
<evidence type="ECO:0000313" key="2">
    <source>
        <dbReference type="EMBL" id="PFB09103.1"/>
    </source>
</evidence>
<accession>A0A9X6VE73</accession>
<keyword evidence="1" id="KW-0812">Transmembrane</keyword>
<comment type="caution">
    <text evidence="2">The sequence shown here is derived from an EMBL/GenBank/DDBJ whole genome shotgun (WGS) entry which is preliminary data.</text>
</comment>
<feature type="transmembrane region" description="Helical" evidence="1">
    <location>
        <begin position="7"/>
        <end position="26"/>
    </location>
</feature>
<protein>
    <submittedName>
        <fullName evidence="2">Uncharacterized protein</fullName>
    </submittedName>
</protein>
<gene>
    <name evidence="2" type="ORF">CN398_05565</name>
</gene>
<keyword evidence="1" id="KW-1133">Transmembrane helix</keyword>
<name>A0A9X6VE73_BACTU</name>
<evidence type="ECO:0000313" key="3">
    <source>
        <dbReference type="Proteomes" id="UP000220397"/>
    </source>
</evidence>
<keyword evidence="1" id="KW-0472">Membrane</keyword>
<sequence>MADLKPLLIMNVCGNFILFIAILLLLQSPLYMPILGLSMSSNILGIVMLIICNQKLKENKKAEQKNKDAV</sequence>
<dbReference type="AlphaFoldDB" id="A0A9X6VE73"/>